<gene>
    <name evidence="2" type="ORF">EV213_113106</name>
</gene>
<dbReference type="Proteomes" id="UP000295632">
    <property type="component" value="Unassembled WGS sequence"/>
</dbReference>
<accession>A0A4R6TVM2</accession>
<evidence type="ECO:0000259" key="1">
    <source>
        <dbReference type="PROSITE" id="PS51186"/>
    </source>
</evidence>
<dbReference type="OrthoDB" id="9798081at2"/>
<dbReference type="InterPro" id="IPR016181">
    <property type="entry name" value="Acyl_CoA_acyltransferase"/>
</dbReference>
<evidence type="ECO:0000313" key="3">
    <source>
        <dbReference type="Proteomes" id="UP000295632"/>
    </source>
</evidence>
<dbReference type="InterPro" id="IPR000182">
    <property type="entry name" value="GNAT_dom"/>
</dbReference>
<dbReference type="SUPFAM" id="SSF55729">
    <property type="entry name" value="Acyl-CoA N-acyltransferases (Nat)"/>
    <property type="match status" value="1"/>
</dbReference>
<dbReference type="EMBL" id="SNYJ01000013">
    <property type="protein sequence ID" value="TDQ37471.1"/>
    <property type="molecule type" value="Genomic_DNA"/>
</dbReference>
<dbReference type="RefSeq" id="WP_133581311.1">
    <property type="nucleotide sequence ID" value="NZ_SNYJ01000013.1"/>
</dbReference>
<dbReference type="GO" id="GO:0016747">
    <property type="term" value="F:acyltransferase activity, transferring groups other than amino-acyl groups"/>
    <property type="evidence" value="ECO:0007669"/>
    <property type="project" value="InterPro"/>
</dbReference>
<feature type="domain" description="N-acetyltransferase" evidence="1">
    <location>
        <begin position="7"/>
        <end position="168"/>
    </location>
</feature>
<organism evidence="2 3">
    <name type="scientific">Aureibacillus halotolerans</name>
    <dbReference type="NCBI Taxonomy" id="1508390"/>
    <lineage>
        <taxon>Bacteria</taxon>
        <taxon>Bacillati</taxon>
        <taxon>Bacillota</taxon>
        <taxon>Bacilli</taxon>
        <taxon>Bacillales</taxon>
        <taxon>Bacillaceae</taxon>
        <taxon>Aureibacillus</taxon>
    </lineage>
</organism>
<dbReference type="AlphaFoldDB" id="A0A4R6TVM2"/>
<keyword evidence="3" id="KW-1185">Reference proteome</keyword>
<dbReference type="PANTHER" id="PTHR43792">
    <property type="entry name" value="GNAT FAMILY, PUTATIVE (AFU_ORTHOLOGUE AFUA_3G00765)-RELATED-RELATED"/>
    <property type="match status" value="1"/>
</dbReference>
<name>A0A4R6TVM2_9BACI</name>
<keyword evidence="2" id="KW-0808">Transferase</keyword>
<evidence type="ECO:0000313" key="2">
    <source>
        <dbReference type="EMBL" id="TDQ37471.1"/>
    </source>
</evidence>
<proteinExistence type="predicted"/>
<reference evidence="2 3" key="1">
    <citation type="submission" date="2019-03" db="EMBL/GenBank/DDBJ databases">
        <title>Genomic Encyclopedia of Type Strains, Phase IV (KMG-IV): sequencing the most valuable type-strain genomes for metagenomic binning, comparative biology and taxonomic classification.</title>
        <authorList>
            <person name="Goeker M."/>
        </authorList>
    </citation>
    <scope>NUCLEOTIDE SEQUENCE [LARGE SCALE GENOMIC DNA]</scope>
    <source>
        <strain evidence="2 3">DSM 28697</strain>
    </source>
</reference>
<dbReference type="InterPro" id="IPR051531">
    <property type="entry name" value="N-acetyltransferase"/>
</dbReference>
<dbReference type="Gene3D" id="3.40.630.30">
    <property type="match status" value="1"/>
</dbReference>
<dbReference type="PANTHER" id="PTHR43792:SF1">
    <property type="entry name" value="N-ACETYLTRANSFERASE DOMAIN-CONTAINING PROTEIN"/>
    <property type="match status" value="1"/>
</dbReference>
<dbReference type="PROSITE" id="PS51186">
    <property type="entry name" value="GNAT"/>
    <property type="match status" value="1"/>
</dbReference>
<comment type="caution">
    <text evidence="2">The sequence shown here is derived from an EMBL/GenBank/DDBJ whole genome shotgun (WGS) entry which is preliminary data.</text>
</comment>
<dbReference type="Pfam" id="PF13302">
    <property type="entry name" value="Acetyltransf_3"/>
    <property type="match status" value="1"/>
</dbReference>
<protein>
    <submittedName>
        <fullName evidence="2">RimJ/RimL family protein N-acetyltransferase</fullName>
    </submittedName>
</protein>
<sequence length="168" mass="19185">MHPTQRLQFRRYTMEDLMFYTSLWQHPDVVRFIGNGQKKTSEEARRSLQYWVLPGYKDGLGLHLILDAKTHQPIGHAGLVRQLVDGRTEIEIGYWLLPEYWGKGLAKEAAAACMDYGENVLGIQRFICLIHPNHPASIFVALRIGMAYEKTSAYNGRDVLVYANTASM</sequence>